<dbReference type="Pfam" id="PF00884">
    <property type="entry name" value="Sulfatase"/>
    <property type="match status" value="1"/>
</dbReference>
<feature type="transmembrane region" description="Helical" evidence="2">
    <location>
        <begin position="118"/>
        <end position="136"/>
    </location>
</feature>
<dbReference type="SUPFAM" id="SSF53649">
    <property type="entry name" value="Alkaline phosphatase-like"/>
    <property type="match status" value="1"/>
</dbReference>
<feature type="region of interest" description="Disordered" evidence="1">
    <location>
        <begin position="691"/>
        <end position="743"/>
    </location>
</feature>
<feature type="transmembrane region" description="Helical" evidence="2">
    <location>
        <begin position="74"/>
        <end position="98"/>
    </location>
</feature>
<organism evidence="4 5">
    <name type="scientific">Ectocarpus siliculosus</name>
    <name type="common">Brown alga</name>
    <name type="synonym">Conferva siliculosa</name>
    <dbReference type="NCBI Taxonomy" id="2880"/>
    <lineage>
        <taxon>Eukaryota</taxon>
        <taxon>Sar</taxon>
        <taxon>Stramenopiles</taxon>
        <taxon>Ochrophyta</taxon>
        <taxon>PX clade</taxon>
        <taxon>Phaeophyceae</taxon>
        <taxon>Ectocarpales</taxon>
        <taxon>Ectocarpaceae</taxon>
        <taxon>Ectocarpus</taxon>
    </lineage>
</organism>
<dbReference type="InterPro" id="IPR000917">
    <property type="entry name" value="Sulfatase_N"/>
</dbReference>
<dbReference type="EMBL" id="FN649759">
    <property type="protein sequence ID" value="CBJ28937.1"/>
    <property type="molecule type" value="Genomic_DNA"/>
</dbReference>
<keyword evidence="5" id="KW-1185">Reference proteome</keyword>
<dbReference type="PANTHER" id="PTHR43751:SF3">
    <property type="entry name" value="SULFATASE N-TERMINAL DOMAIN-CONTAINING PROTEIN"/>
    <property type="match status" value="1"/>
</dbReference>
<dbReference type="Gene3D" id="3.40.720.10">
    <property type="entry name" value="Alkaline Phosphatase, subunit A"/>
    <property type="match status" value="1"/>
</dbReference>
<feature type="region of interest" description="Disordered" evidence="1">
    <location>
        <begin position="336"/>
        <end position="355"/>
    </location>
</feature>
<dbReference type="EMBL" id="FN647898">
    <property type="protein sequence ID" value="CBJ28937.1"/>
    <property type="molecule type" value="Genomic_DNA"/>
</dbReference>
<evidence type="ECO:0000313" key="5">
    <source>
        <dbReference type="Proteomes" id="UP000002630"/>
    </source>
</evidence>
<dbReference type="InterPro" id="IPR052701">
    <property type="entry name" value="GAG_Ulvan_Degrading_Sulfatases"/>
</dbReference>
<protein>
    <submittedName>
        <fullName evidence="4">Sulfatase</fullName>
    </submittedName>
</protein>
<gene>
    <name evidence="4" type="ORF">Esi_0124_0055</name>
</gene>
<evidence type="ECO:0000256" key="1">
    <source>
        <dbReference type="SAM" id="MobiDB-lite"/>
    </source>
</evidence>
<dbReference type="STRING" id="2880.D7FIV3"/>
<accession>D7FIV3</accession>
<dbReference type="Proteomes" id="UP000002630">
    <property type="component" value="Linkage Group LG34"/>
</dbReference>
<evidence type="ECO:0000259" key="3">
    <source>
        <dbReference type="Pfam" id="PF00884"/>
    </source>
</evidence>
<reference evidence="4 5" key="1">
    <citation type="journal article" date="2010" name="Nature">
        <title>The Ectocarpus genome and the independent evolution of multicellularity in brown algae.</title>
        <authorList>
            <person name="Cock J.M."/>
            <person name="Sterck L."/>
            <person name="Rouze P."/>
            <person name="Scornet D."/>
            <person name="Allen A.E."/>
            <person name="Amoutzias G."/>
            <person name="Anthouard V."/>
            <person name="Artiguenave F."/>
            <person name="Aury J.M."/>
            <person name="Badger J.H."/>
            <person name="Beszteri B."/>
            <person name="Billiau K."/>
            <person name="Bonnet E."/>
            <person name="Bothwell J.H."/>
            <person name="Bowler C."/>
            <person name="Boyen C."/>
            <person name="Brownlee C."/>
            <person name="Carrano C.J."/>
            <person name="Charrier B."/>
            <person name="Cho G.Y."/>
            <person name="Coelho S.M."/>
            <person name="Collen J."/>
            <person name="Corre E."/>
            <person name="Da Silva C."/>
            <person name="Delage L."/>
            <person name="Delaroque N."/>
            <person name="Dittami S.M."/>
            <person name="Doulbeau S."/>
            <person name="Elias M."/>
            <person name="Farnham G."/>
            <person name="Gachon C.M."/>
            <person name="Gschloessl B."/>
            <person name="Heesch S."/>
            <person name="Jabbari K."/>
            <person name="Jubin C."/>
            <person name="Kawai H."/>
            <person name="Kimura K."/>
            <person name="Kloareg B."/>
            <person name="Kupper F.C."/>
            <person name="Lang D."/>
            <person name="Le Bail A."/>
            <person name="Leblanc C."/>
            <person name="Lerouge P."/>
            <person name="Lohr M."/>
            <person name="Lopez P.J."/>
            <person name="Martens C."/>
            <person name="Maumus F."/>
            <person name="Michel G."/>
            <person name="Miranda-Saavedra D."/>
            <person name="Morales J."/>
            <person name="Moreau H."/>
            <person name="Motomura T."/>
            <person name="Nagasato C."/>
            <person name="Napoli C.A."/>
            <person name="Nelson D.R."/>
            <person name="Nyvall-Collen P."/>
            <person name="Peters A.F."/>
            <person name="Pommier C."/>
            <person name="Potin P."/>
            <person name="Poulain J."/>
            <person name="Quesneville H."/>
            <person name="Read B."/>
            <person name="Rensing S.A."/>
            <person name="Ritter A."/>
            <person name="Rousvoal S."/>
            <person name="Samanta M."/>
            <person name="Samson G."/>
            <person name="Schroeder D.C."/>
            <person name="Segurens B."/>
            <person name="Strittmatter M."/>
            <person name="Tonon T."/>
            <person name="Tregear J.W."/>
            <person name="Valentin K."/>
            <person name="von Dassow P."/>
            <person name="Yamagishi T."/>
            <person name="Van de Peer Y."/>
            <person name="Wincker P."/>
        </authorList>
    </citation>
    <scope>NUCLEOTIDE SEQUENCE [LARGE SCALE GENOMIC DNA]</scope>
    <source>
        <strain evidence="5">Ec32 / CCAP1310/4</strain>
    </source>
</reference>
<feature type="domain" description="Sulfatase N-terminal" evidence="3">
    <location>
        <begin position="359"/>
        <end position="679"/>
    </location>
</feature>
<proteinExistence type="predicted"/>
<keyword evidence="2" id="KW-0812">Transmembrane</keyword>
<keyword evidence="2" id="KW-1133">Transmembrane helix</keyword>
<feature type="region of interest" description="Disordered" evidence="1">
    <location>
        <begin position="11"/>
        <end position="38"/>
    </location>
</feature>
<keyword evidence="2" id="KW-0472">Membrane</keyword>
<dbReference type="AlphaFoldDB" id="D7FIV3"/>
<dbReference type="eggNOG" id="KOG3731">
    <property type="taxonomic scope" value="Eukaryota"/>
</dbReference>
<feature type="transmembrane region" description="Helical" evidence="2">
    <location>
        <begin position="178"/>
        <end position="196"/>
    </location>
</feature>
<sequence>MRRYVPGIHARGRSPSAEGLLDGDGAGKGHAPKAGGASTKPISVSAGAAVAISLVAFTTVALKIHKYVVVGGSWSSSGAAAVIAEDMALFVAVFGLWYMTNSVPVGVARVWPLAVTRLLWGAMVGLTLVALAFLGIEHLYFCSTGSLLDPDIIKVVKKSLGPIIFIALQIEGKRGKRMAFFGTGFLAAGGAVVYKIRHGIAPRLAGGGSLHMRRLRKGLSRCLRAVWKRVARFMPSRVVLMTPCPAKVVALPKVPAAVAALSTFVFVSAGLGPGLFGSDSDHSRVKLLRRNCFVAIALGMRSTPWATSSEHWASSVLAAVSPRIVGGIDVDANKPEGAATSAGNGGDAASARGKTSKRPNVVVVVLESTTGTMVTGSNNEGVSPWAKELASRGLSSSKFYSSMPNTNKAMFQVMCGMTPSLETAWVEFDRPDVLKAVCLPGLLRSKLGYQSLLLTGSMVGGLSVFGHDDAIGFAGEKEQGGRAGFKSRQVNDKFSFKHGAFEKVNYLGYDDHVVLNRSISFLLGEDQAQEDGRLGHNGGEAGGKLLTILTVGPHHHHDVPSDFLPQDFAPWDQASDTNSLQYKYRVALRYQDLFLERLFKQLDDTGLSDNSYVVVVGDHGEAFNEHGFDKHGNNVYQEGVIVPFFLTAPPGDTRIIPGQTLHRVGMQADITPTLLDLLGLWNPQAMLPSRLQETDPSEEDEARSGDSFSQPQGLRGHNEVSNRKRGGGSTPDARPGGEREREFSAVGSGLIGDSLLGPEFRRCAVSSTHFGKKTLAVVAGDWKGLFAYDLKKRDNQTHVEVLHAQLFALSLDPRETENLNEVAGSGSCCPTDDKASLSSPYAPREETMSASCDKAARYTAQVVLHGDGKEDAAEVCCLLETAAVAFVKDNLAFFGRQ</sequence>
<evidence type="ECO:0000313" key="4">
    <source>
        <dbReference type="EMBL" id="CBJ28937.1"/>
    </source>
</evidence>
<dbReference type="OrthoDB" id="103349at2759"/>
<dbReference type="InParanoid" id="D7FIV3"/>
<dbReference type="InterPro" id="IPR017850">
    <property type="entry name" value="Alkaline_phosphatase_core_sf"/>
</dbReference>
<name>D7FIV3_ECTSI</name>
<feature type="transmembrane region" description="Helical" evidence="2">
    <location>
        <begin position="42"/>
        <end position="62"/>
    </location>
</feature>
<dbReference type="PANTHER" id="PTHR43751">
    <property type="entry name" value="SULFATASE"/>
    <property type="match status" value="1"/>
</dbReference>
<evidence type="ECO:0000256" key="2">
    <source>
        <dbReference type="SAM" id="Phobius"/>
    </source>
</evidence>